<name>A0A918UCQ1_9ACTN</name>
<reference evidence="2" key="2">
    <citation type="submission" date="2020-09" db="EMBL/GenBank/DDBJ databases">
        <authorList>
            <person name="Sun Q."/>
            <person name="Ohkuma M."/>
        </authorList>
    </citation>
    <scope>NUCLEOTIDE SEQUENCE</scope>
    <source>
        <strain evidence="2">JCM 4815</strain>
    </source>
</reference>
<evidence type="ECO:0000313" key="2">
    <source>
        <dbReference type="EMBL" id="GGY88474.1"/>
    </source>
</evidence>
<dbReference type="AlphaFoldDB" id="A0A918UCQ1"/>
<sequence>MDLEGIAALSAAVVALIGIPATILIGRWQTKAALRTAEATSEAGLTQARSTYRAALDSVHAGANAAHQQWRRGIQRDAYASFLLAANRVKEVGEQFVMANGEELPMERIKEGKAAIDGALVTLKAAQTIVELEGPDSVADPAAGMADVAQTMGYYLRKQAIYERAWGKLGRMMNDESPSVSATAVELMQALAGLSRHRFTSSSNPDELGGQHTYGPEAAERSCLEARNALPSGALDDEEFTSLLEGWRSYPPTSNDSYSDAVRRFGEAETRFVRAAKRELHGQVAS</sequence>
<organism evidence="2 3">
    <name type="scientific">Streptomyces poonensis</name>
    <dbReference type="NCBI Taxonomy" id="68255"/>
    <lineage>
        <taxon>Bacteria</taxon>
        <taxon>Bacillati</taxon>
        <taxon>Actinomycetota</taxon>
        <taxon>Actinomycetes</taxon>
        <taxon>Kitasatosporales</taxon>
        <taxon>Streptomycetaceae</taxon>
        <taxon>Streptomyces</taxon>
    </lineage>
</organism>
<reference evidence="2" key="1">
    <citation type="journal article" date="2014" name="Int. J. Syst. Evol. Microbiol.">
        <title>Complete genome sequence of Corynebacterium casei LMG S-19264T (=DSM 44701T), isolated from a smear-ripened cheese.</title>
        <authorList>
            <consortium name="US DOE Joint Genome Institute (JGI-PGF)"/>
            <person name="Walter F."/>
            <person name="Albersmeier A."/>
            <person name="Kalinowski J."/>
            <person name="Ruckert C."/>
        </authorList>
    </citation>
    <scope>NUCLEOTIDE SEQUENCE</scope>
    <source>
        <strain evidence="2">JCM 4815</strain>
    </source>
</reference>
<protein>
    <submittedName>
        <fullName evidence="2">Uncharacterized protein</fullName>
    </submittedName>
</protein>
<proteinExistence type="predicted"/>
<accession>A0A918UCQ1</accession>
<feature type="transmembrane region" description="Helical" evidence="1">
    <location>
        <begin position="6"/>
        <end position="25"/>
    </location>
</feature>
<gene>
    <name evidence="2" type="ORF">GCM10010365_03160</name>
</gene>
<comment type="caution">
    <text evidence="2">The sequence shown here is derived from an EMBL/GenBank/DDBJ whole genome shotgun (WGS) entry which is preliminary data.</text>
</comment>
<evidence type="ECO:0000313" key="3">
    <source>
        <dbReference type="Proteomes" id="UP000622166"/>
    </source>
</evidence>
<keyword evidence="1" id="KW-1133">Transmembrane helix</keyword>
<evidence type="ECO:0000256" key="1">
    <source>
        <dbReference type="SAM" id="Phobius"/>
    </source>
</evidence>
<keyword evidence="3" id="KW-1185">Reference proteome</keyword>
<keyword evidence="1" id="KW-0472">Membrane</keyword>
<dbReference type="Proteomes" id="UP000622166">
    <property type="component" value="Unassembled WGS sequence"/>
</dbReference>
<keyword evidence="1" id="KW-0812">Transmembrane</keyword>
<dbReference type="EMBL" id="BMVW01000001">
    <property type="protein sequence ID" value="GGY88474.1"/>
    <property type="molecule type" value="Genomic_DNA"/>
</dbReference>